<feature type="region of interest" description="Disordered" evidence="1">
    <location>
        <begin position="25"/>
        <end position="45"/>
    </location>
</feature>
<dbReference type="AlphaFoldDB" id="A0A165JUZ6"/>
<feature type="compositionally biased region" description="Low complexity" evidence="1">
    <location>
        <begin position="123"/>
        <end position="135"/>
    </location>
</feature>
<feature type="compositionally biased region" description="Polar residues" evidence="1">
    <location>
        <begin position="65"/>
        <end position="79"/>
    </location>
</feature>
<proteinExistence type="predicted"/>
<accession>A0A165JUZ6</accession>
<feature type="compositionally biased region" description="Low complexity" evidence="1">
    <location>
        <begin position="168"/>
        <end position="181"/>
    </location>
</feature>
<dbReference type="Proteomes" id="UP000077266">
    <property type="component" value="Unassembled WGS sequence"/>
</dbReference>
<evidence type="ECO:0000313" key="3">
    <source>
        <dbReference type="Proteomes" id="UP000077266"/>
    </source>
</evidence>
<feature type="compositionally biased region" description="Polar residues" evidence="1">
    <location>
        <begin position="102"/>
        <end position="117"/>
    </location>
</feature>
<feature type="compositionally biased region" description="Basic residues" evidence="1">
    <location>
        <begin position="136"/>
        <end position="149"/>
    </location>
</feature>
<gene>
    <name evidence="2" type="ORF">EXIGLDRAFT_707375</name>
</gene>
<evidence type="ECO:0000256" key="1">
    <source>
        <dbReference type="SAM" id="MobiDB-lite"/>
    </source>
</evidence>
<protein>
    <submittedName>
        <fullName evidence="2">Uncharacterized protein</fullName>
    </submittedName>
</protein>
<sequence>MHQSSDSVLDDETLRRLDEIDHRYWAASVLPPPHHTRTTPTRSDSFDSDLILFLDRIDPPVAPKTSASPLAQHTPSERSQAPAVSPTKVSIPTQIPAASPARSPTQDRVIASSNSNLKRAGFPSSSPTSSSSPLRQLRKRRRVQARSPHHSPPTVQLLVDEIADHSGSDTSAGDTSDSNADVEQSPDRDFISETYSSASNYDQTAVYHQSLLTQPYPIDLPSFSNRPVRRNEQINARERRLATVQSPTAAPSWLIDSSPPQGTSAQDEGYELGSFVVEDDALSTASTDQ</sequence>
<name>A0A165JUZ6_EXIGL</name>
<reference evidence="2 3" key="1">
    <citation type="journal article" date="2016" name="Mol. Biol. Evol.">
        <title>Comparative Genomics of Early-Diverging Mushroom-Forming Fungi Provides Insights into the Origins of Lignocellulose Decay Capabilities.</title>
        <authorList>
            <person name="Nagy L.G."/>
            <person name="Riley R."/>
            <person name="Tritt A."/>
            <person name="Adam C."/>
            <person name="Daum C."/>
            <person name="Floudas D."/>
            <person name="Sun H."/>
            <person name="Yadav J.S."/>
            <person name="Pangilinan J."/>
            <person name="Larsson K.H."/>
            <person name="Matsuura K."/>
            <person name="Barry K."/>
            <person name="Labutti K."/>
            <person name="Kuo R."/>
            <person name="Ohm R.A."/>
            <person name="Bhattacharya S.S."/>
            <person name="Shirouzu T."/>
            <person name="Yoshinaga Y."/>
            <person name="Martin F.M."/>
            <person name="Grigoriev I.V."/>
            <person name="Hibbett D.S."/>
        </authorList>
    </citation>
    <scope>NUCLEOTIDE SEQUENCE [LARGE SCALE GENOMIC DNA]</scope>
    <source>
        <strain evidence="2 3">HHB12029</strain>
    </source>
</reference>
<feature type="region of interest" description="Disordered" evidence="1">
    <location>
        <begin position="240"/>
        <end position="267"/>
    </location>
</feature>
<dbReference type="EMBL" id="KV425958">
    <property type="protein sequence ID" value="KZV95370.1"/>
    <property type="molecule type" value="Genomic_DNA"/>
</dbReference>
<evidence type="ECO:0000313" key="2">
    <source>
        <dbReference type="EMBL" id="KZV95370.1"/>
    </source>
</evidence>
<keyword evidence="3" id="KW-1185">Reference proteome</keyword>
<organism evidence="2 3">
    <name type="scientific">Exidia glandulosa HHB12029</name>
    <dbReference type="NCBI Taxonomy" id="1314781"/>
    <lineage>
        <taxon>Eukaryota</taxon>
        <taxon>Fungi</taxon>
        <taxon>Dikarya</taxon>
        <taxon>Basidiomycota</taxon>
        <taxon>Agaricomycotina</taxon>
        <taxon>Agaricomycetes</taxon>
        <taxon>Auriculariales</taxon>
        <taxon>Exidiaceae</taxon>
        <taxon>Exidia</taxon>
    </lineage>
</organism>
<feature type="region of interest" description="Disordered" evidence="1">
    <location>
        <begin position="59"/>
        <end position="186"/>
    </location>
</feature>
<dbReference type="InParanoid" id="A0A165JUZ6"/>